<dbReference type="InterPro" id="IPR005467">
    <property type="entry name" value="His_kinase_dom"/>
</dbReference>
<evidence type="ECO:0000256" key="2">
    <source>
        <dbReference type="ARBA" id="ARBA00004370"/>
    </source>
</evidence>
<name>A0A0P7YEX4_9GAMM</name>
<dbReference type="PROSITE" id="PS50885">
    <property type="entry name" value="HAMP"/>
    <property type="match status" value="1"/>
</dbReference>
<dbReference type="CDD" id="cd18773">
    <property type="entry name" value="PDC1_HK_sensor"/>
    <property type="match status" value="1"/>
</dbReference>
<dbReference type="SUPFAM" id="SSF47384">
    <property type="entry name" value="Homodimeric domain of signal transducing histidine kinase"/>
    <property type="match status" value="1"/>
</dbReference>
<dbReference type="PRINTS" id="PR00344">
    <property type="entry name" value="BCTRLSENSOR"/>
</dbReference>
<feature type="transmembrane region" description="Helical" evidence="8">
    <location>
        <begin position="6"/>
        <end position="30"/>
    </location>
</feature>
<feature type="transmembrane region" description="Helical" evidence="8">
    <location>
        <begin position="286"/>
        <end position="305"/>
    </location>
</feature>
<evidence type="ECO:0000259" key="9">
    <source>
        <dbReference type="PROSITE" id="PS50109"/>
    </source>
</evidence>
<evidence type="ECO:0000256" key="1">
    <source>
        <dbReference type="ARBA" id="ARBA00000085"/>
    </source>
</evidence>
<dbReference type="Proteomes" id="UP000050416">
    <property type="component" value="Unassembled WGS sequence"/>
</dbReference>
<keyword evidence="8" id="KW-1133">Transmembrane helix</keyword>
<sequence>MRTLSLNARIVLIASSSIIISVALILFIAYDRLLRDFEQVLTERQALQTSAAASRVNEQLTIRLNALGAFASVLTDGNNLLPLPQLEMLLGRQPALERLFGGGLLIFDDQSVALAENRFIPNRLGTSYADRPHFKRAVQSRSPIVSRPIIGRTTGLPLLSFLAPIESDDGDLLGLAGGTINLAEAGILPEEIKTDNGTILKVLDTGNFIQVDALKKDQPAPFLPDPGEDPLIDAALSGTPFGVVTDFSGQRWVYSSQHLERLGWLFLSAAPYEQAIQPARASFRGFLWISLITTLPLLLMTYVVARAATRQLGGMSQKIKRMTTDSSSTQRLTTKGPAETRNLAKAFNSLMEEREALDILKNQFVSNVSHELRTPLTSINGALKLLQSGSAGELPPKASAMVELALRNGQQLQSLITDLLDFEKAVAGKLSVQMLDIDLIDAIEAACIGNQPMARHYSVKIVAKSDNSLSVFADPARLRQVLDNFISNAIKYSPKGGVVTVEAHSSIPGFVRITVSDQGDGVPEHFLPELFQRFAQAEAGSNRGKAGTGLGLAICRELAHLMSGEVGYDYSNGAHFWLELPEANHRGEEHL</sequence>
<organism evidence="11 12">
    <name type="scientific">Marinobacter excellens HL-55</name>
    <dbReference type="NCBI Taxonomy" id="1305731"/>
    <lineage>
        <taxon>Bacteria</taxon>
        <taxon>Pseudomonadati</taxon>
        <taxon>Pseudomonadota</taxon>
        <taxon>Gammaproteobacteria</taxon>
        <taxon>Pseudomonadales</taxon>
        <taxon>Marinobacteraceae</taxon>
        <taxon>Marinobacter</taxon>
    </lineage>
</organism>
<dbReference type="PANTHER" id="PTHR43711">
    <property type="entry name" value="TWO-COMPONENT HISTIDINE KINASE"/>
    <property type="match status" value="1"/>
</dbReference>
<dbReference type="GO" id="GO:0016020">
    <property type="term" value="C:membrane"/>
    <property type="evidence" value="ECO:0007669"/>
    <property type="project" value="UniProtKB-SubCell"/>
</dbReference>
<evidence type="ECO:0000256" key="4">
    <source>
        <dbReference type="ARBA" id="ARBA00022553"/>
    </source>
</evidence>
<dbReference type="PANTHER" id="PTHR43711:SF32">
    <property type="entry name" value="SENSOR-TYPE HISTIDINE KINASE PRRB"/>
    <property type="match status" value="1"/>
</dbReference>
<feature type="domain" description="HAMP" evidence="10">
    <location>
        <begin position="306"/>
        <end position="359"/>
    </location>
</feature>
<dbReference type="AlphaFoldDB" id="A0A0P7YEX4"/>
<evidence type="ECO:0000313" key="11">
    <source>
        <dbReference type="EMBL" id="KPQ29016.1"/>
    </source>
</evidence>
<comment type="caution">
    <text evidence="11">The sequence shown here is derived from an EMBL/GenBank/DDBJ whole genome shotgun (WGS) entry which is preliminary data.</text>
</comment>
<dbReference type="InterPro" id="IPR050736">
    <property type="entry name" value="Sensor_HK_Regulatory"/>
</dbReference>
<dbReference type="Gene3D" id="3.30.450.20">
    <property type="entry name" value="PAS domain"/>
    <property type="match status" value="1"/>
</dbReference>
<keyword evidence="8" id="KW-0472">Membrane</keyword>
<proteinExistence type="predicted"/>
<dbReference type="Gene3D" id="1.10.287.130">
    <property type="match status" value="1"/>
</dbReference>
<evidence type="ECO:0000256" key="3">
    <source>
        <dbReference type="ARBA" id="ARBA00012438"/>
    </source>
</evidence>
<protein>
    <recommendedName>
        <fullName evidence="3">histidine kinase</fullName>
        <ecNumber evidence="3">2.7.13.3</ecNumber>
    </recommendedName>
</protein>
<dbReference type="Pfam" id="PF00512">
    <property type="entry name" value="HisKA"/>
    <property type="match status" value="1"/>
</dbReference>
<comment type="subcellular location">
    <subcellularLocation>
        <location evidence="2">Membrane</location>
    </subcellularLocation>
</comment>
<dbReference type="InterPro" id="IPR036890">
    <property type="entry name" value="HATPase_C_sf"/>
</dbReference>
<keyword evidence="5" id="KW-0808">Transferase</keyword>
<dbReference type="FunFam" id="1.10.287.130:FF:000001">
    <property type="entry name" value="Two-component sensor histidine kinase"/>
    <property type="match status" value="1"/>
</dbReference>
<feature type="domain" description="Histidine kinase" evidence="9">
    <location>
        <begin position="367"/>
        <end position="584"/>
    </location>
</feature>
<dbReference type="EC" id="2.7.13.3" evidence="3"/>
<dbReference type="InterPro" id="IPR004358">
    <property type="entry name" value="Sig_transdc_His_kin-like_C"/>
</dbReference>
<gene>
    <name evidence="11" type="ORF">HLUCCX14_08075</name>
</gene>
<keyword evidence="8" id="KW-0812">Transmembrane</keyword>
<dbReference type="GO" id="GO:0000155">
    <property type="term" value="F:phosphorelay sensor kinase activity"/>
    <property type="evidence" value="ECO:0007669"/>
    <property type="project" value="InterPro"/>
</dbReference>
<dbReference type="OrthoDB" id="9804645at2"/>
<dbReference type="SMART" id="SM00388">
    <property type="entry name" value="HisKA"/>
    <property type="match status" value="1"/>
</dbReference>
<dbReference type="STRING" id="1305731.GCA_000934705_03286"/>
<accession>A0A0P7YEX4</accession>
<keyword evidence="6 11" id="KW-0418">Kinase</keyword>
<dbReference type="EMBL" id="LJZQ01000009">
    <property type="protein sequence ID" value="KPQ29016.1"/>
    <property type="molecule type" value="Genomic_DNA"/>
</dbReference>
<evidence type="ECO:0000256" key="8">
    <source>
        <dbReference type="SAM" id="Phobius"/>
    </source>
</evidence>
<keyword evidence="7" id="KW-0902">Two-component regulatory system</keyword>
<evidence type="ECO:0000256" key="5">
    <source>
        <dbReference type="ARBA" id="ARBA00022679"/>
    </source>
</evidence>
<dbReference type="SMART" id="SM00387">
    <property type="entry name" value="HATPase_c"/>
    <property type="match status" value="1"/>
</dbReference>
<evidence type="ECO:0000256" key="6">
    <source>
        <dbReference type="ARBA" id="ARBA00022777"/>
    </source>
</evidence>
<dbReference type="Gene3D" id="3.30.565.10">
    <property type="entry name" value="Histidine kinase-like ATPase, C-terminal domain"/>
    <property type="match status" value="1"/>
</dbReference>
<evidence type="ECO:0000256" key="7">
    <source>
        <dbReference type="ARBA" id="ARBA00023012"/>
    </source>
</evidence>
<evidence type="ECO:0000259" key="10">
    <source>
        <dbReference type="PROSITE" id="PS50885"/>
    </source>
</evidence>
<dbReference type="InterPro" id="IPR036097">
    <property type="entry name" value="HisK_dim/P_sf"/>
</dbReference>
<keyword evidence="4" id="KW-0597">Phosphoprotein</keyword>
<dbReference type="InterPro" id="IPR003594">
    <property type="entry name" value="HATPase_dom"/>
</dbReference>
<dbReference type="PROSITE" id="PS50109">
    <property type="entry name" value="HIS_KIN"/>
    <property type="match status" value="1"/>
</dbReference>
<reference evidence="11 12" key="1">
    <citation type="submission" date="2015-09" db="EMBL/GenBank/DDBJ databases">
        <title>Identification and resolution of microdiversity through metagenomic sequencing of parallel consortia.</title>
        <authorList>
            <person name="Nelson W.C."/>
            <person name="Romine M.F."/>
            <person name="Lindemann S.R."/>
        </authorList>
    </citation>
    <scope>NUCLEOTIDE SEQUENCE [LARGE SCALE GENOMIC DNA]</scope>
    <source>
        <strain evidence="11">HL-55</strain>
    </source>
</reference>
<evidence type="ECO:0000313" key="12">
    <source>
        <dbReference type="Proteomes" id="UP000050416"/>
    </source>
</evidence>
<dbReference type="SUPFAM" id="SSF55874">
    <property type="entry name" value="ATPase domain of HSP90 chaperone/DNA topoisomerase II/histidine kinase"/>
    <property type="match status" value="1"/>
</dbReference>
<dbReference type="Pfam" id="PF02518">
    <property type="entry name" value="HATPase_c"/>
    <property type="match status" value="1"/>
</dbReference>
<dbReference type="InterPro" id="IPR003661">
    <property type="entry name" value="HisK_dim/P_dom"/>
</dbReference>
<dbReference type="PATRIC" id="fig|1305731.5.peg.3519"/>
<comment type="catalytic activity">
    <reaction evidence="1">
        <text>ATP + protein L-histidine = ADP + protein N-phospho-L-histidine.</text>
        <dbReference type="EC" id="2.7.13.3"/>
    </reaction>
</comment>
<dbReference type="InterPro" id="IPR003660">
    <property type="entry name" value="HAMP_dom"/>
</dbReference>
<dbReference type="CDD" id="cd00082">
    <property type="entry name" value="HisKA"/>
    <property type="match status" value="1"/>
</dbReference>